<evidence type="ECO:0000256" key="1">
    <source>
        <dbReference type="SAM" id="MobiDB-lite"/>
    </source>
</evidence>
<dbReference type="EMBL" id="PGOL01002702">
    <property type="protein sequence ID" value="PKI45577.1"/>
    <property type="molecule type" value="Genomic_DNA"/>
</dbReference>
<evidence type="ECO:0000313" key="3">
    <source>
        <dbReference type="Proteomes" id="UP000233551"/>
    </source>
</evidence>
<dbReference type="Proteomes" id="UP000233551">
    <property type="component" value="Unassembled WGS sequence"/>
</dbReference>
<dbReference type="AlphaFoldDB" id="A0A2I0INM2"/>
<comment type="caution">
    <text evidence="2">The sequence shown here is derived from an EMBL/GenBank/DDBJ whole genome shotgun (WGS) entry which is preliminary data.</text>
</comment>
<protein>
    <submittedName>
        <fullName evidence="2">Uncharacterized protein</fullName>
    </submittedName>
</protein>
<sequence>MKRLNSSGDPSAPLVSLQSTKEENGRKKAQIYTREFRPMLDSLDREECGDEVGPVGDKKRRLGLHQVLMGPSRVGLEGIRVSGGNGFGSGLVLSGLASEPGRITGFRMYALSPQSTFRVRKEGSYLTAKAAQAAEASAIRDMG</sequence>
<organism evidence="2 3">
    <name type="scientific">Punica granatum</name>
    <name type="common">Pomegranate</name>
    <dbReference type="NCBI Taxonomy" id="22663"/>
    <lineage>
        <taxon>Eukaryota</taxon>
        <taxon>Viridiplantae</taxon>
        <taxon>Streptophyta</taxon>
        <taxon>Embryophyta</taxon>
        <taxon>Tracheophyta</taxon>
        <taxon>Spermatophyta</taxon>
        <taxon>Magnoliopsida</taxon>
        <taxon>eudicotyledons</taxon>
        <taxon>Gunneridae</taxon>
        <taxon>Pentapetalae</taxon>
        <taxon>rosids</taxon>
        <taxon>malvids</taxon>
        <taxon>Myrtales</taxon>
        <taxon>Lythraceae</taxon>
        <taxon>Punica</taxon>
    </lineage>
</organism>
<gene>
    <name evidence="2" type="ORF">CRG98_033893</name>
</gene>
<reference evidence="2 3" key="1">
    <citation type="submission" date="2017-11" db="EMBL/GenBank/DDBJ databases">
        <title>De-novo sequencing of pomegranate (Punica granatum L.) genome.</title>
        <authorList>
            <person name="Akparov Z."/>
            <person name="Amiraslanov A."/>
            <person name="Hajiyeva S."/>
            <person name="Abbasov M."/>
            <person name="Kaur K."/>
            <person name="Hamwieh A."/>
            <person name="Solovyev V."/>
            <person name="Salamov A."/>
            <person name="Braich B."/>
            <person name="Kosarev P."/>
            <person name="Mahmoud A."/>
            <person name="Hajiyev E."/>
            <person name="Babayeva S."/>
            <person name="Izzatullayeva V."/>
            <person name="Mammadov A."/>
            <person name="Mammadov A."/>
            <person name="Sharifova S."/>
            <person name="Ojaghi J."/>
            <person name="Eynullazada K."/>
            <person name="Bayramov B."/>
            <person name="Abdulazimova A."/>
            <person name="Shahmuradov I."/>
        </authorList>
    </citation>
    <scope>NUCLEOTIDE SEQUENCE [LARGE SCALE GENOMIC DNA]</scope>
    <source>
        <strain evidence="3">cv. AG2017</strain>
        <tissue evidence="2">Leaf</tissue>
    </source>
</reference>
<accession>A0A2I0INM2</accession>
<proteinExistence type="predicted"/>
<evidence type="ECO:0000313" key="2">
    <source>
        <dbReference type="EMBL" id="PKI45577.1"/>
    </source>
</evidence>
<keyword evidence="3" id="KW-1185">Reference proteome</keyword>
<feature type="region of interest" description="Disordered" evidence="1">
    <location>
        <begin position="1"/>
        <end position="27"/>
    </location>
</feature>
<name>A0A2I0INM2_PUNGR</name>